<proteinExistence type="predicted"/>
<name>A0A2T2NA49_CORCC</name>
<evidence type="ECO:0000313" key="1">
    <source>
        <dbReference type="EMBL" id="PSN62307.1"/>
    </source>
</evidence>
<evidence type="ECO:0000313" key="2">
    <source>
        <dbReference type="Proteomes" id="UP000240883"/>
    </source>
</evidence>
<dbReference type="OrthoDB" id="19690at2759"/>
<dbReference type="Proteomes" id="UP000240883">
    <property type="component" value="Unassembled WGS sequence"/>
</dbReference>
<dbReference type="AlphaFoldDB" id="A0A2T2NA49"/>
<sequence>MPTLLAFSRQEAQLETKVTRPDQMRSKDFLRDWLLSEARRGGRAGGAGGSLFGWR</sequence>
<organism evidence="1 2">
    <name type="scientific">Corynespora cassiicola Philippines</name>
    <dbReference type="NCBI Taxonomy" id="1448308"/>
    <lineage>
        <taxon>Eukaryota</taxon>
        <taxon>Fungi</taxon>
        <taxon>Dikarya</taxon>
        <taxon>Ascomycota</taxon>
        <taxon>Pezizomycotina</taxon>
        <taxon>Dothideomycetes</taxon>
        <taxon>Pleosporomycetidae</taxon>
        <taxon>Pleosporales</taxon>
        <taxon>Corynesporascaceae</taxon>
        <taxon>Corynespora</taxon>
    </lineage>
</organism>
<accession>A0A2T2NA49</accession>
<keyword evidence="2" id="KW-1185">Reference proteome</keyword>
<reference evidence="1 2" key="1">
    <citation type="journal article" date="2018" name="Front. Microbiol.">
        <title>Genome-Wide Analysis of Corynespora cassiicola Leaf Fall Disease Putative Effectors.</title>
        <authorList>
            <person name="Lopez D."/>
            <person name="Ribeiro S."/>
            <person name="Label P."/>
            <person name="Fumanal B."/>
            <person name="Venisse J.S."/>
            <person name="Kohler A."/>
            <person name="de Oliveira R.R."/>
            <person name="Labutti K."/>
            <person name="Lipzen A."/>
            <person name="Lail K."/>
            <person name="Bauer D."/>
            <person name="Ohm R.A."/>
            <person name="Barry K.W."/>
            <person name="Spatafora J."/>
            <person name="Grigoriev I.V."/>
            <person name="Martin F.M."/>
            <person name="Pujade-Renaud V."/>
        </authorList>
    </citation>
    <scope>NUCLEOTIDE SEQUENCE [LARGE SCALE GENOMIC DNA]</scope>
    <source>
        <strain evidence="1 2">Philippines</strain>
    </source>
</reference>
<gene>
    <name evidence="1" type="ORF">BS50DRAFT_578124</name>
</gene>
<dbReference type="STRING" id="1448308.A0A2T2NA49"/>
<dbReference type="EMBL" id="KZ678142">
    <property type="protein sequence ID" value="PSN62307.1"/>
    <property type="molecule type" value="Genomic_DNA"/>
</dbReference>
<protein>
    <submittedName>
        <fullName evidence="1">Uncharacterized protein</fullName>
    </submittedName>
</protein>